<protein>
    <recommendedName>
        <fullName evidence="4">Guanine nucleotide-binding protein-like 1</fullName>
    </recommendedName>
</protein>
<dbReference type="VEuPathDB" id="FungiDB:RO3G_13237"/>
<evidence type="ECO:0000256" key="2">
    <source>
        <dbReference type="ARBA" id="ARBA00023134"/>
    </source>
</evidence>
<dbReference type="RefSeq" id="XP_067523922.1">
    <property type="nucleotide sequence ID" value="XM_067667821.1"/>
</dbReference>
<reference evidence="7 8" key="1">
    <citation type="journal article" date="2009" name="PLoS Genet.">
        <title>Genomic analysis of the basal lineage fungus Rhizopus oryzae reveals a whole-genome duplication.</title>
        <authorList>
            <person name="Ma L.-J."/>
            <person name="Ibrahim A.S."/>
            <person name="Skory C."/>
            <person name="Grabherr M.G."/>
            <person name="Burger G."/>
            <person name="Butler M."/>
            <person name="Elias M."/>
            <person name="Idnurm A."/>
            <person name="Lang B.F."/>
            <person name="Sone T."/>
            <person name="Abe A."/>
            <person name="Calvo S.E."/>
            <person name="Corrochano L.M."/>
            <person name="Engels R."/>
            <person name="Fu J."/>
            <person name="Hansberg W."/>
            <person name="Kim J.-M."/>
            <person name="Kodira C.D."/>
            <person name="Koehrsen M.J."/>
            <person name="Liu B."/>
            <person name="Miranda-Saavedra D."/>
            <person name="O'Leary S."/>
            <person name="Ortiz-Castellanos L."/>
            <person name="Poulter R."/>
            <person name="Rodriguez-Romero J."/>
            <person name="Ruiz-Herrera J."/>
            <person name="Shen Y.-Q."/>
            <person name="Zeng Q."/>
            <person name="Galagan J."/>
            <person name="Birren B.W."/>
            <person name="Cuomo C.A."/>
            <person name="Wickes B.L."/>
        </authorList>
    </citation>
    <scope>NUCLEOTIDE SEQUENCE [LARGE SCALE GENOMIC DNA]</scope>
    <source>
        <strain evidence="8">RA 99-880 / ATCC MYA-4621 / FGSC 9543 / NRRL 43880</strain>
    </source>
</reference>
<dbReference type="InterPro" id="IPR043358">
    <property type="entry name" value="GNL1-like"/>
</dbReference>
<gene>
    <name evidence="7" type="ORF">RO3G_13237</name>
</gene>
<dbReference type="PANTHER" id="PTHR45709">
    <property type="entry name" value="LARGE SUBUNIT GTPASE 1 HOMOLOG-RELATED"/>
    <property type="match status" value="1"/>
</dbReference>
<evidence type="ECO:0000259" key="6">
    <source>
        <dbReference type="Pfam" id="PF01926"/>
    </source>
</evidence>
<evidence type="ECO:0000256" key="3">
    <source>
        <dbReference type="ARBA" id="ARBA00037770"/>
    </source>
</evidence>
<organism evidence="7 8">
    <name type="scientific">Rhizopus delemar (strain RA 99-880 / ATCC MYA-4621 / FGSC 9543 / NRRL 43880)</name>
    <name type="common">Mucormycosis agent</name>
    <name type="synonym">Rhizopus arrhizus var. delemar</name>
    <dbReference type="NCBI Taxonomy" id="246409"/>
    <lineage>
        <taxon>Eukaryota</taxon>
        <taxon>Fungi</taxon>
        <taxon>Fungi incertae sedis</taxon>
        <taxon>Mucoromycota</taxon>
        <taxon>Mucoromycotina</taxon>
        <taxon>Mucoromycetes</taxon>
        <taxon>Mucorales</taxon>
        <taxon>Mucorineae</taxon>
        <taxon>Rhizopodaceae</taxon>
        <taxon>Rhizopus</taxon>
    </lineage>
</organism>
<accession>I1CJ96</accession>
<evidence type="ECO:0000313" key="8">
    <source>
        <dbReference type="Proteomes" id="UP000009138"/>
    </source>
</evidence>
<dbReference type="EMBL" id="CH476742">
    <property type="protein sequence ID" value="EIE88526.1"/>
    <property type="molecule type" value="Genomic_DNA"/>
</dbReference>
<evidence type="ECO:0000256" key="4">
    <source>
        <dbReference type="ARBA" id="ARBA00039902"/>
    </source>
</evidence>
<name>I1CJ96_RHIO9</name>
<dbReference type="PANTHER" id="PTHR45709:SF3">
    <property type="entry name" value="GUANINE NUCLEOTIDE-BINDING PROTEIN-LIKE 1"/>
    <property type="match status" value="1"/>
</dbReference>
<proteinExistence type="predicted"/>
<dbReference type="PRINTS" id="PR00326">
    <property type="entry name" value="GTP1OBG"/>
</dbReference>
<dbReference type="eggNOG" id="KOG1424">
    <property type="taxonomic scope" value="Eukaryota"/>
</dbReference>
<keyword evidence="8" id="KW-1185">Reference proteome</keyword>
<sequence>MVRCAKGLLDALKTQAKRPKRRYYHAQGVQNILSLCRDVCHKPGVEVDWDAILTRYDENAVHVEEEEDEDDDESDTGSMDGLVGHPNVGKSSLINSIMKRTVVSASKTPGHTKHFQTIHIADNVRLCDSPGLVFPAMIPRSLQILSGMYPIAQVQEPYSAIQYLAEHVPLEKILSLAPTDIDLDELQDYKWSAWSICEEFAKDRGFYTAKAAQPDVYRAANAILRLTADGRVLLSFKPPGFFTTSQYEQLRVAEADRNQSEEEIDPEGESKPKAAIVITGGGFSALASDSE</sequence>
<evidence type="ECO:0000313" key="7">
    <source>
        <dbReference type="EMBL" id="EIE88526.1"/>
    </source>
</evidence>
<dbReference type="SUPFAM" id="SSF52540">
    <property type="entry name" value="P-loop containing nucleoside triphosphate hydrolases"/>
    <property type="match status" value="1"/>
</dbReference>
<evidence type="ECO:0000256" key="1">
    <source>
        <dbReference type="ARBA" id="ARBA00022741"/>
    </source>
</evidence>
<dbReference type="InParanoid" id="I1CJ96"/>
<dbReference type="OrthoDB" id="61815at2759"/>
<feature type="compositionally biased region" description="Acidic residues" evidence="5">
    <location>
        <begin position="64"/>
        <end position="75"/>
    </location>
</feature>
<dbReference type="STRING" id="246409.I1CJ96"/>
<dbReference type="GO" id="GO:0003924">
    <property type="term" value="F:GTPase activity"/>
    <property type="evidence" value="ECO:0007669"/>
    <property type="project" value="InterPro"/>
</dbReference>
<keyword evidence="1" id="KW-0547">Nucleotide-binding</keyword>
<dbReference type="GO" id="GO:0005525">
    <property type="term" value="F:GTP binding"/>
    <property type="evidence" value="ECO:0007669"/>
    <property type="project" value="UniProtKB-KW"/>
</dbReference>
<dbReference type="InterPro" id="IPR006073">
    <property type="entry name" value="GTP-bd"/>
</dbReference>
<dbReference type="AlphaFoldDB" id="I1CJ96"/>
<dbReference type="Pfam" id="PF01926">
    <property type="entry name" value="MMR_HSR1"/>
    <property type="match status" value="1"/>
</dbReference>
<keyword evidence="2" id="KW-0342">GTP-binding</keyword>
<comment type="function">
    <text evidence="3">Possible regulatory or functional link with the histocompatibility cluster.</text>
</comment>
<dbReference type="Gene3D" id="3.40.50.300">
    <property type="entry name" value="P-loop containing nucleotide triphosphate hydrolases"/>
    <property type="match status" value="1"/>
</dbReference>
<feature type="domain" description="G" evidence="6">
    <location>
        <begin position="81"/>
        <end position="134"/>
    </location>
</feature>
<feature type="region of interest" description="Disordered" evidence="5">
    <location>
        <begin position="60"/>
        <end position="90"/>
    </location>
</feature>
<dbReference type="GeneID" id="93620202"/>
<evidence type="ECO:0000256" key="5">
    <source>
        <dbReference type="SAM" id="MobiDB-lite"/>
    </source>
</evidence>
<dbReference type="InterPro" id="IPR027417">
    <property type="entry name" value="P-loop_NTPase"/>
</dbReference>
<dbReference type="Proteomes" id="UP000009138">
    <property type="component" value="Unassembled WGS sequence"/>
</dbReference>